<organism evidence="7 8">
    <name type="scientific">Serendipita vermifera MAFF 305830</name>
    <dbReference type="NCBI Taxonomy" id="933852"/>
    <lineage>
        <taxon>Eukaryota</taxon>
        <taxon>Fungi</taxon>
        <taxon>Dikarya</taxon>
        <taxon>Basidiomycota</taxon>
        <taxon>Agaricomycotina</taxon>
        <taxon>Agaricomycetes</taxon>
        <taxon>Sebacinales</taxon>
        <taxon>Serendipitaceae</taxon>
        <taxon>Serendipita</taxon>
    </lineage>
</organism>
<protein>
    <recommendedName>
        <fullName evidence="9">DUF1751-domain-containing protein</fullName>
    </recommendedName>
</protein>
<comment type="subcellular location">
    <subcellularLocation>
        <location evidence="1">Membrane</location>
        <topology evidence="1">Multi-pass membrane protein</topology>
    </subcellularLocation>
</comment>
<feature type="transmembrane region" description="Helical" evidence="6">
    <location>
        <begin position="175"/>
        <end position="206"/>
    </location>
</feature>
<dbReference type="EMBL" id="KN824349">
    <property type="protein sequence ID" value="KIM22735.1"/>
    <property type="molecule type" value="Genomic_DNA"/>
</dbReference>
<dbReference type="SMART" id="SM01160">
    <property type="entry name" value="DUF1751"/>
    <property type="match status" value="1"/>
</dbReference>
<evidence type="ECO:0000256" key="6">
    <source>
        <dbReference type="SAM" id="Phobius"/>
    </source>
</evidence>
<evidence type="ECO:0000256" key="1">
    <source>
        <dbReference type="ARBA" id="ARBA00004141"/>
    </source>
</evidence>
<dbReference type="Proteomes" id="UP000054097">
    <property type="component" value="Unassembled WGS sequence"/>
</dbReference>
<reference evidence="7 8" key="1">
    <citation type="submission" date="2014-04" db="EMBL/GenBank/DDBJ databases">
        <authorList>
            <consortium name="DOE Joint Genome Institute"/>
            <person name="Kuo A."/>
            <person name="Zuccaro A."/>
            <person name="Kohler A."/>
            <person name="Nagy L.G."/>
            <person name="Floudas D."/>
            <person name="Copeland A."/>
            <person name="Barry K.W."/>
            <person name="Cichocki N."/>
            <person name="Veneault-Fourrey C."/>
            <person name="LaButti K."/>
            <person name="Lindquist E.A."/>
            <person name="Lipzen A."/>
            <person name="Lundell T."/>
            <person name="Morin E."/>
            <person name="Murat C."/>
            <person name="Sun H."/>
            <person name="Tunlid A."/>
            <person name="Henrissat B."/>
            <person name="Grigoriev I.V."/>
            <person name="Hibbett D.S."/>
            <person name="Martin F."/>
            <person name="Nordberg H.P."/>
            <person name="Cantor M.N."/>
            <person name="Hua S.X."/>
        </authorList>
    </citation>
    <scope>NUCLEOTIDE SEQUENCE [LARGE SCALE GENOMIC DNA]</scope>
    <source>
        <strain evidence="7 8">MAFF 305830</strain>
    </source>
</reference>
<feature type="region of interest" description="Disordered" evidence="5">
    <location>
        <begin position="304"/>
        <end position="371"/>
    </location>
</feature>
<dbReference type="GO" id="GO:0005794">
    <property type="term" value="C:Golgi apparatus"/>
    <property type="evidence" value="ECO:0007669"/>
    <property type="project" value="TreeGrafter"/>
</dbReference>
<evidence type="ECO:0000313" key="8">
    <source>
        <dbReference type="Proteomes" id="UP000054097"/>
    </source>
</evidence>
<evidence type="ECO:0000256" key="2">
    <source>
        <dbReference type="ARBA" id="ARBA00022692"/>
    </source>
</evidence>
<feature type="compositionally biased region" description="Low complexity" evidence="5">
    <location>
        <begin position="323"/>
        <end position="353"/>
    </location>
</feature>
<name>A0A0C3ADL8_SERVB</name>
<dbReference type="SUPFAM" id="SSF144091">
    <property type="entry name" value="Rhomboid-like"/>
    <property type="match status" value="1"/>
</dbReference>
<sequence>MALLSSPLQIITSTPLATKCFVGALLGFSIANSYLQYSSHNPYEPIPYLTLVPGRSFIFPWTLLSAGFVEPHFVGLLVSLITVPASLRYLERLWGAFETAKFIAIVITASNLISFFISWIEYAVTGLDFFVYKIDYFGLTALQTGILVAFTQLIPEHQLQFFGSFKFRVKRLPMVYVTISNIACILGYQSPWILIQFGWLVSWAYLRFYKKTTDALSGIVTYGDRSETFAFIHWFPPFVHKPLSIVSTFVHDLAVRIRLIRPFAPSADDLETGVYSSLSTSQPGSARAEAERRRALALKALDSRLANSGASNPRPSGAGGRPGTSSRGAPPAAGPSAAGASTAANTANGSSGAHVSADQNKGKSKGPEEMS</sequence>
<reference evidence="8" key="2">
    <citation type="submission" date="2015-01" db="EMBL/GenBank/DDBJ databases">
        <title>Evolutionary Origins and Diversification of the Mycorrhizal Mutualists.</title>
        <authorList>
            <consortium name="DOE Joint Genome Institute"/>
            <consortium name="Mycorrhizal Genomics Consortium"/>
            <person name="Kohler A."/>
            <person name="Kuo A."/>
            <person name="Nagy L.G."/>
            <person name="Floudas D."/>
            <person name="Copeland A."/>
            <person name="Barry K.W."/>
            <person name="Cichocki N."/>
            <person name="Veneault-Fourrey C."/>
            <person name="LaButti K."/>
            <person name="Lindquist E.A."/>
            <person name="Lipzen A."/>
            <person name="Lundell T."/>
            <person name="Morin E."/>
            <person name="Murat C."/>
            <person name="Riley R."/>
            <person name="Ohm R."/>
            <person name="Sun H."/>
            <person name="Tunlid A."/>
            <person name="Henrissat B."/>
            <person name="Grigoriev I.V."/>
            <person name="Hibbett D.S."/>
            <person name="Martin F."/>
        </authorList>
    </citation>
    <scope>NUCLEOTIDE SEQUENCE [LARGE SCALE GENOMIC DNA]</scope>
    <source>
        <strain evidence="8">MAFF 305830</strain>
    </source>
</reference>
<dbReference type="GO" id="GO:0016020">
    <property type="term" value="C:membrane"/>
    <property type="evidence" value="ECO:0007669"/>
    <property type="project" value="UniProtKB-SubCell"/>
</dbReference>
<dbReference type="GO" id="GO:0006890">
    <property type="term" value="P:retrograde vesicle-mediated transport, Golgi to endoplasmic reticulum"/>
    <property type="evidence" value="ECO:0007669"/>
    <property type="project" value="InterPro"/>
</dbReference>
<evidence type="ECO:0000256" key="3">
    <source>
        <dbReference type="ARBA" id="ARBA00022989"/>
    </source>
</evidence>
<evidence type="ECO:0000313" key="7">
    <source>
        <dbReference type="EMBL" id="KIM22735.1"/>
    </source>
</evidence>
<dbReference type="HOGENOM" id="CLU_043563_1_1_1"/>
<keyword evidence="3 6" id="KW-1133">Transmembrane helix</keyword>
<dbReference type="PANTHER" id="PTHR13377">
    <property type="entry name" value="PLACENTAL PROTEIN 6"/>
    <property type="match status" value="1"/>
</dbReference>
<dbReference type="InterPro" id="IPR035952">
    <property type="entry name" value="Rhomboid-like_sf"/>
</dbReference>
<keyword evidence="4 6" id="KW-0472">Membrane</keyword>
<keyword evidence="2 6" id="KW-0812">Transmembrane</keyword>
<evidence type="ECO:0008006" key="9">
    <source>
        <dbReference type="Google" id="ProtNLM"/>
    </source>
</evidence>
<feature type="transmembrane region" description="Helical" evidence="6">
    <location>
        <begin position="136"/>
        <end position="154"/>
    </location>
</feature>
<feature type="transmembrane region" description="Helical" evidence="6">
    <location>
        <begin position="57"/>
        <end position="81"/>
    </location>
</feature>
<feature type="transmembrane region" description="Helical" evidence="6">
    <location>
        <begin position="102"/>
        <end position="124"/>
    </location>
</feature>
<dbReference type="STRING" id="933852.A0A0C3ADL8"/>
<feature type="transmembrane region" description="Helical" evidence="6">
    <location>
        <begin position="20"/>
        <end position="37"/>
    </location>
</feature>
<evidence type="ECO:0000256" key="4">
    <source>
        <dbReference type="ARBA" id="ARBA00023136"/>
    </source>
</evidence>
<accession>A0A0C3ADL8</accession>
<dbReference type="OrthoDB" id="73612at2759"/>
<dbReference type="InterPro" id="IPR013861">
    <property type="entry name" value="TMEM115/Pdh1/Rbl19"/>
</dbReference>
<keyword evidence="8" id="KW-1185">Reference proteome</keyword>
<dbReference type="PANTHER" id="PTHR13377:SF3">
    <property type="entry name" value="TRANSMEMBRANE PROTEIN 115"/>
    <property type="match status" value="1"/>
</dbReference>
<gene>
    <name evidence="7" type="ORF">M408DRAFT_332780</name>
</gene>
<evidence type="ECO:0000256" key="5">
    <source>
        <dbReference type="SAM" id="MobiDB-lite"/>
    </source>
</evidence>
<proteinExistence type="predicted"/>
<dbReference type="Pfam" id="PF08551">
    <property type="entry name" value="DUF1751"/>
    <property type="match status" value="1"/>
</dbReference>
<dbReference type="AlphaFoldDB" id="A0A0C3ADL8"/>